<dbReference type="PROSITE" id="PS51257">
    <property type="entry name" value="PROKAR_LIPOPROTEIN"/>
    <property type="match status" value="1"/>
</dbReference>
<proteinExistence type="predicted"/>
<keyword evidence="3" id="KW-1185">Reference proteome</keyword>
<evidence type="ECO:0000256" key="1">
    <source>
        <dbReference type="SAM" id="MobiDB-lite"/>
    </source>
</evidence>
<feature type="region of interest" description="Disordered" evidence="1">
    <location>
        <begin position="34"/>
        <end position="68"/>
    </location>
</feature>
<organism evidence="2 3">
    <name type="scientific">Massilia eburnea</name>
    <dbReference type="NCBI Taxonomy" id="1776165"/>
    <lineage>
        <taxon>Bacteria</taxon>
        <taxon>Pseudomonadati</taxon>
        <taxon>Pseudomonadota</taxon>
        <taxon>Betaproteobacteria</taxon>
        <taxon>Burkholderiales</taxon>
        <taxon>Oxalobacteraceae</taxon>
        <taxon>Telluria group</taxon>
        <taxon>Massilia</taxon>
    </lineage>
</organism>
<dbReference type="AlphaFoldDB" id="A0A6L6QD70"/>
<accession>A0A6L6QD70</accession>
<sequence length="68" mass="7243">MKRVIAIAVLALLASACGKKTPVDQAAQDIKAMGAQRNKAQDAMKAMEESQQKAKEAADKAADDDKQK</sequence>
<dbReference type="EMBL" id="WNKX01000002">
    <property type="protein sequence ID" value="MTW09676.1"/>
    <property type="molecule type" value="Genomic_DNA"/>
</dbReference>
<dbReference type="RefSeq" id="WP_155452636.1">
    <property type="nucleotide sequence ID" value="NZ_WNKX01000002.1"/>
</dbReference>
<reference evidence="2 3" key="1">
    <citation type="submission" date="2019-11" db="EMBL/GenBank/DDBJ databases">
        <title>Type strains purchased from KCTC, JCM and DSMZ.</title>
        <authorList>
            <person name="Lu H."/>
        </authorList>
    </citation>
    <scope>NUCLEOTIDE SEQUENCE [LARGE SCALE GENOMIC DNA]</scope>
    <source>
        <strain evidence="2 3">JCM 31587</strain>
    </source>
</reference>
<evidence type="ECO:0000313" key="3">
    <source>
        <dbReference type="Proteomes" id="UP000472320"/>
    </source>
</evidence>
<evidence type="ECO:0000313" key="2">
    <source>
        <dbReference type="EMBL" id="MTW09676.1"/>
    </source>
</evidence>
<name>A0A6L6QD70_9BURK</name>
<comment type="caution">
    <text evidence="2">The sequence shown here is derived from an EMBL/GenBank/DDBJ whole genome shotgun (WGS) entry which is preliminary data.</text>
</comment>
<gene>
    <name evidence="2" type="ORF">GM658_03600</name>
</gene>
<feature type="compositionally biased region" description="Basic and acidic residues" evidence="1">
    <location>
        <begin position="39"/>
        <end position="68"/>
    </location>
</feature>
<protein>
    <recommendedName>
        <fullName evidence="4">Lipoprotein</fullName>
    </recommendedName>
</protein>
<dbReference type="Proteomes" id="UP000472320">
    <property type="component" value="Unassembled WGS sequence"/>
</dbReference>
<evidence type="ECO:0008006" key="4">
    <source>
        <dbReference type="Google" id="ProtNLM"/>
    </source>
</evidence>